<accession>X1G8Y7</accession>
<evidence type="ECO:0000256" key="1">
    <source>
        <dbReference type="SAM" id="MobiDB-lite"/>
    </source>
</evidence>
<feature type="region of interest" description="Disordered" evidence="1">
    <location>
        <begin position="1"/>
        <end position="34"/>
    </location>
</feature>
<name>X1G8Y7_9ZZZZ</name>
<reference evidence="2" key="1">
    <citation type="journal article" date="2014" name="Front. Microbiol.">
        <title>High frequency of phylogenetically diverse reductive dehalogenase-homologous genes in deep subseafloor sedimentary metagenomes.</title>
        <authorList>
            <person name="Kawai M."/>
            <person name="Futagami T."/>
            <person name="Toyoda A."/>
            <person name="Takaki Y."/>
            <person name="Nishi S."/>
            <person name="Hori S."/>
            <person name="Arai W."/>
            <person name="Tsubouchi T."/>
            <person name="Morono Y."/>
            <person name="Uchiyama I."/>
            <person name="Ito T."/>
            <person name="Fujiyama A."/>
            <person name="Inagaki F."/>
            <person name="Takami H."/>
        </authorList>
    </citation>
    <scope>NUCLEOTIDE SEQUENCE</scope>
    <source>
        <strain evidence="2">Expedition CK06-06</strain>
    </source>
</reference>
<feature type="non-terminal residue" evidence="2">
    <location>
        <position position="1"/>
    </location>
</feature>
<evidence type="ECO:0000313" key="2">
    <source>
        <dbReference type="EMBL" id="GAH41300.1"/>
    </source>
</evidence>
<comment type="caution">
    <text evidence="2">The sequence shown here is derived from an EMBL/GenBank/DDBJ whole genome shotgun (WGS) entry which is preliminary data.</text>
</comment>
<feature type="compositionally biased region" description="Basic and acidic residues" evidence="1">
    <location>
        <begin position="23"/>
        <end position="32"/>
    </location>
</feature>
<proteinExistence type="predicted"/>
<sequence>KTHKQGGTVSVARPRSTTVITRTETEDPDSKADTYVGKLNAGTFRGKPAKTVRCNAIVGTSRDSGETYQTRYEFERAEDWRKTLAYRDPETGRPPSDLIEGTGLKQYEVYDTANFGGLGLPAS</sequence>
<gene>
    <name evidence="2" type="ORF">S03H2_18784</name>
</gene>
<dbReference type="AlphaFoldDB" id="X1G8Y7"/>
<dbReference type="EMBL" id="BARU01009765">
    <property type="protein sequence ID" value="GAH41300.1"/>
    <property type="molecule type" value="Genomic_DNA"/>
</dbReference>
<organism evidence="2">
    <name type="scientific">marine sediment metagenome</name>
    <dbReference type="NCBI Taxonomy" id="412755"/>
    <lineage>
        <taxon>unclassified sequences</taxon>
        <taxon>metagenomes</taxon>
        <taxon>ecological metagenomes</taxon>
    </lineage>
</organism>
<protein>
    <submittedName>
        <fullName evidence="2">Uncharacterized protein</fullName>
    </submittedName>
</protein>